<name>A0A397VHT9_9GLOM</name>
<evidence type="ECO:0000313" key="1">
    <source>
        <dbReference type="EMBL" id="RIB19423.1"/>
    </source>
</evidence>
<proteinExistence type="predicted"/>
<keyword evidence="2" id="KW-1185">Reference proteome</keyword>
<evidence type="ECO:0000313" key="2">
    <source>
        <dbReference type="Proteomes" id="UP000266673"/>
    </source>
</evidence>
<reference evidence="1 2" key="1">
    <citation type="submission" date="2018-06" db="EMBL/GenBank/DDBJ databases">
        <title>Comparative genomics reveals the genomic features of Rhizophagus irregularis, R. cerebriforme, R. diaphanum and Gigaspora rosea, and their symbiotic lifestyle signature.</title>
        <authorList>
            <person name="Morin E."/>
            <person name="San Clemente H."/>
            <person name="Chen E.C.H."/>
            <person name="De La Providencia I."/>
            <person name="Hainaut M."/>
            <person name="Kuo A."/>
            <person name="Kohler A."/>
            <person name="Murat C."/>
            <person name="Tang N."/>
            <person name="Roy S."/>
            <person name="Loubradou J."/>
            <person name="Henrissat B."/>
            <person name="Grigoriev I.V."/>
            <person name="Corradi N."/>
            <person name="Roux C."/>
            <person name="Martin F.M."/>
        </authorList>
    </citation>
    <scope>NUCLEOTIDE SEQUENCE [LARGE SCALE GENOMIC DNA]</scope>
    <source>
        <strain evidence="1 2">DAOM 194757</strain>
    </source>
</reference>
<dbReference type="EMBL" id="QKWP01000475">
    <property type="protein sequence ID" value="RIB19423.1"/>
    <property type="molecule type" value="Genomic_DNA"/>
</dbReference>
<protein>
    <submittedName>
        <fullName evidence="1">Uncharacterized protein</fullName>
    </submittedName>
</protein>
<dbReference type="Proteomes" id="UP000266673">
    <property type="component" value="Unassembled WGS sequence"/>
</dbReference>
<accession>A0A397VHT9</accession>
<dbReference type="OrthoDB" id="10650391at2759"/>
<sequence length="271" mass="31784">MTVQAECQKIVLKIKLTDTRFNNKEDYLIVKFVNEVQNISDVRNLDKKKQDPTGLSIPITNLSKEYEDLIIYISLTELAEKLNILKAIADLKFDILLEQLFKFVQGYGKAESWSKIVPIWPMVIRKGHIVNNRLSEFIEFILQVKVEIKKVITIQDFYVIELANFEILLEKKSLFIVLVVPKSWIKESEKEEDKCDEDSKEEDEINRFIAVHRFQIMKRENQTLEDWNNLYDEQSESSNLWLCENKDKGAQISASTLLQLHRYLTKVVVVP</sequence>
<gene>
    <name evidence="1" type="ORF">C2G38_2181907</name>
</gene>
<organism evidence="1 2">
    <name type="scientific">Gigaspora rosea</name>
    <dbReference type="NCBI Taxonomy" id="44941"/>
    <lineage>
        <taxon>Eukaryota</taxon>
        <taxon>Fungi</taxon>
        <taxon>Fungi incertae sedis</taxon>
        <taxon>Mucoromycota</taxon>
        <taxon>Glomeromycotina</taxon>
        <taxon>Glomeromycetes</taxon>
        <taxon>Diversisporales</taxon>
        <taxon>Gigasporaceae</taxon>
        <taxon>Gigaspora</taxon>
    </lineage>
</organism>
<dbReference type="AlphaFoldDB" id="A0A397VHT9"/>
<comment type="caution">
    <text evidence="1">The sequence shown here is derived from an EMBL/GenBank/DDBJ whole genome shotgun (WGS) entry which is preliminary data.</text>
</comment>